<dbReference type="PATRIC" id="fig|50340.43.peg.4740"/>
<protein>
    <submittedName>
        <fullName evidence="2">Uncharacterized protein</fullName>
    </submittedName>
</protein>
<accession>A0A0N0VKF9</accession>
<gene>
    <name evidence="2" type="ORF">PF66_01584</name>
</gene>
<evidence type="ECO:0000313" key="2">
    <source>
        <dbReference type="EMBL" id="KPA92000.1"/>
    </source>
</evidence>
<dbReference type="AlphaFoldDB" id="A0A0N0VKF9"/>
<proteinExistence type="predicted"/>
<evidence type="ECO:0000313" key="3">
    <source>
        <dbReference type="Proteomes" id="UP000037931"/>
    </source>
</evidence>
<comment type="caution">
    <text evidence="2">The sequence shown here is derived from an EMBL/GenBank/DDBJ whole genome shotgun (WGS) entry which is preliminary data.</text>
</comment>
<dbReference type="EMBL" id="JSYZ01000004">
    <property type="protein sequence ID" value="KPA92000.1"/>
    <property type="molecule type" value="Genomic_DNA"/>
</dbReference>
<sequence>MEMKTLLHELLAAFGADLKGTEKQLKQSIADVGSEFRGTLKRVQTSLGDNNSGLRTLLEQQSEQIAALNLSIDDRFNELRSFREKTVDGLSDNAGAKDHEPLAQGEEPEEVIHERDVRLEAAIRRLDSKNRLIQWHLGIISVGVAFPFVRGAFEQILALCQH</sequence>
<keyword evidence="3" id="KW-1185">Reference proteome</keyword>
<reference evidence="2 3" key="1">
    <citation type="journal article" date="2015" name="PLoS ONE">
        <title>Rice-Infecting Pseudomonas Genomes Are Highly Accessorized and Harbor Multiple Putative Virulence Mechanisms to Cause Sheath Brown Rot.</title>
        <authorList>
            <person name="Quibod I.L."/>
            <person name="Grande G."/>
            <person name="Oreiro E.G."/>
            <person name="Borja F.N."/>
            <person name="Dossa G.S."/>
            <person name="Mauleon R."/>
            <person name="Cruz C.V."/>
            <person name="Oliva R."/>
        </authorList>
    </citation>
    <scope>NUCLEOTIDE SEQUENCE [LARGE SCALE GENOMIC DNA]</scope>
    <source>
        <strain evidence="2 3">IRRI 6609</strain>
    </source>
</reference>
<dbReference type="OrthoDB" id="7031399at2"/>
<dbReference type="STRING" id="50340.PF66_01584"/>
<name>A0A0N0VKF9_9PSED</name>
<evidence type="ECO:0000256" key="1">
    <source>
        <dbReference type="SAM" id="MobiDB-lite"/>
    </source>
</evidence>
<organism evidence="2 3">
    <name type="scientific">Pseudomonas asplenii</name>
    <dbReference type="NCBI Taxonomy" id="53407"/>
    <lineage>
        <taxon>Bacteria</taxon>
        <taxon>Pseudomonadati</taxon>
        <taxon>Pseudomonadota</taxon>
        <taxon>Gammaproteobacteria</taxon>
        <taxon>Pseudomonadales</taxon>
        <taxon>Pseudomonadaceae</taxon>
        <taxon>Pseudomonas</taxon>
    </lineage>
</organism>
<dbReference type="Proteomes" id="UP000037931">
    <property type="component" value="Unassembled WGS sequence"/>
</dbReference>
<feature type="region of interest" description="Disordered" evidence="1">
    <location>
        <begin position="90"/>
        <end position="109"/>
    </location>
</feature>
<dbReference type="RefSeq" id="WP_054062331.1">
    <property type="nucleotide sequence ID" value="NZ_JSYZ01000004.1"/>
</dbReference>